<dbReference type="InterPro" id="IPR029063">
    <property type="entry name" value="SAM-dependent_MTases_sf"/>
</dbReference>
<dbReference type="InterPro" id="IPR012967">
    <property type="entry name" value="COMT_dimerisation"/>
</dbReference>
<comment type="caution">
    <text evidence="6">The sequence shown here is derived from an EMBL/GenBank/DDBJ whole genome shotgun (WGS) entry which is preliminary data.</text>
</comment>
<evidence type="ECO:0000259" key="5">
    <source>
        <dbReference type="Pfam" id="PF08100"/>
    </source>
</evidence>
<evidence type="ECO:0000313" key="6">
    <source>
        <dbReference type="EMBL" id="NKI42624.1"/>
    </source>
</evidence>
<dbReference type="PANTHER" id="PTHR43712:SF2">
    <property type="entry name" value="O-METHYLTRANSFERASE CICE"/>
    <property type="match status" value="1"/>
</dbReference>
<dbReference type="InterPro" id="IPR016461">
    <property type="entry name" value="COMT-like"/>
</dbReference>
<keyword evidence="3" id="KW-0949">S-adenosyl-L-methionine</keyword>
<evidence type="ECO:0000256" key="2">
    <source>
        <dbReference type="ARBA" id="ARBA00022679"/>
    </source>
</evidence>
<dbReference type="Pfam" id="PF08100">
    <property type="entry name" value="Dimerisation"/>
    <property type="match status" value="1"/>
</dbReference>
<dbReference type="CDD" id="cd02440">
    <property type="entry name" value="AdoMet_MTases"/>
    <property type="match status" value="1"/>
</dbReference>
<dbReference type="Proteomes" id="UP000772196">
    <property type="component" value="Unassembled WGS sequence"/>
</dbReference>
<name>A0ABX1H2P1_9ACTN</name>
<feature type="domain" description="O-methyltransferase C-terminal" evidence="4">
    <location>
        <begin position="134"/>
        <end position="343"/>
    </location>
</feature>
<keyword evidence="1 6" id="KW-0489">Methyltransferase</keyword>
<keyword evidence="2" id="KW-0808">Transferase</keyword>
<dbReference type="GO" id="GO:0032259">
    <property type="term" value="P:methylation"/>
    <property type="evidence" value="ECO:0007669"/>
    <property type="project" value="UniProtKB-KW"/>
</dbReference>
<evidence type="ECO:0000313" key="7">
    <source>
        <dbReference type="Proteomes" id="UP000772196"/>
    </source>
</evidence>
<organism evidence="6 7">
    <name type="scientific">Streptomyces physcomitrii</name>
    <dbReference type="NCBI Taxonomy" id="2724184"/>
    <lineage>
        <taxon>Bacteria</taxon>
        <taxon>Bacillati</taxon>
        <taxon>Actinomycetota</taxon>
        <taxon>Actinomycetes</taxon>
        <taxon>Kitasatosporales</taxon>
        <taxon>Streptomycetaceae</taxon>
        <taxon>Streptomyces</taxon>
    </lineage>
</organism>
<dbReference type="Gene3D" id="3.40.50.150">
    <property type="entry name" value="Vaccinia Virus protein VP39"/>
    <property type="match status" value="1"/>
</dbReference>
<proteinExistence type="predicted"/>
<dbReference type="EMBL" id="JAAWWP010000008">
    <property type="protein sequence ID" value="NKI42624.1"/>
    <property type="molecule type" value="Genomic_DNA"/>
</dbReference>
<dbReference type="PANTHER" id="PTHR43712">
    <property type="entry name" value="PUTATIVE (AFU_ORTHOLOGUE AFUA_4G14580)-RELATED"/>
    <property type="match status" value="1"/>
</dbReference>
<feature type="domain" description="O-methyltransferase dimerisation" evidence="5">
    <location>
        <begin position="35"/>
        <end position="109"/>
    </location>
</feature>
<evidence type="ECO:0000259" key="4">
    <source>
        <dbReference type="Pfam" id="PF00891"/>
    </source>
</evidence>
<accession>A0ABX1H2P1</accession>
<dbReference type="Pfam" id="PF00891">
    <property type="entry name" value="Methyltransf_2"/>
    <property type="match status" value="1"/>
</dbReference>
<gene>
    <name evidence="6" type="ORF">HFV08_15560</name>
</gene>
<dbReference type="InterPro" id="IPR036390">
    <property type="entry name" value="WH_DNA-bd_sf"/>
</dbReference>
<dbReference type="GO" id="GO:0008168">
    <property type="term" value="F:methyltransferase activity"/>
    <property type="evidence" value="ECO:0007669"/>
    <property type="project" value="UniProtKB-KW"/>
</dbReference>
<dbReference type="RefSeq" id="WP_168539863.1">
    <property type="nucleotide sequence ID" value="NZ_JAAWWP010000008.1"/>
</dbReference>
<dbReference type="PROSITE" id="PS51683">
    <property type="entry name" value="SAM_OMT_II"/>
    <property type="match status" value="1"/>
</dbReference>
<dbReference type="Gene3D" id="1.10.10.10">
    <property type="entry name" value="Winged helix-like DNA-binding domain superfamily/Winged helix DNA-binding domain"/>
    <property type="match status" value="1"/>
</dbReference>
<dbReference type="PIRSF" id="PIRSF005739">
    <property type="entry name" value="O-mtase"/>
    <property type="match status" value="1"/>
</dbReference>
<dbReference type="SUPFAM" id="SSF53335">
    <property type="entry name" value="S-adenosyl-L-methionine-dependent methyltransferases"/>
    <property type="match status" value="1"/>
</dbReference>
<evidence type="ECO:0000256" key="3">
    <source>
        <dbReference type="ARBA" id="ARBA00022691"/>
    </source>
</evidence>
<keyword evidence="7" id="KW-1185">Reference proteome</keyword>
<dbReference type="SUPFAM" id="SSF46785">
    <property type="entry name" value="Winged helix' DNA-binding domain"/>
    <property type="match status" value="1"/>
</dbReference>
<sequence>MPKLPPAKVVRAVEGVRAGLVKLTRLLAPPPFALLELSQGSMVTQALYVAAELKVADELKDGPLTAAQLAQRVGADPESLHRLLRLLATYSVFEERADGSFKLKPMGQALRCDTPQSMRATVLLMGHPTHWEEWAHLVDAVRTGEASLPKLRGMGAFEFIDANPEYGEIFTAGMGAMSETETLPLLAAYDFRRFRTIVDYGAGRGGLLAAALQQAKDARGVLFDARIDTNGAADYLREQGVADRCTLEKGGLFDPAPAGGDAYLLKHIVHDWPEEQVIEILRNVRKVIDPGGRILLMEFVTPDDKPNKPHPAKLVDLWLMLLVGGKERSEKQYAEVLAAAGFRLEKITETAAPISVIEARPV</sequence>
<dbReference type="InterPro" id="IPR036388">
    <property type="entry name" value="WH-like_DNA-bd_sf"/>
</dbReference>
<protein>
    <submittedName>
        <fullName evidence="6">Hydroxyneurosporene methyltransferase</fullName>
    </submittedName>
</protein>
<evidence type="ECO:0000256" key="1">
    <source>
        <dbReference type="ARBA" id="ARBA00022603"/>
    </source>
</evidence>
<dbReference type="InterPro" id="IPR001077">
    <property type="entry name" value="COMT_C"/>
</dbReference>
<reference evidence="6 7" key="1">
    <citation type="submission" date="2020-04" db="EMBL/GenBank/DDBJ databases">
        <title>Phylogenetic Diversity and Antibacterial Activity against Ralstonia solanacearum of Endophytic Actinomycete Isolated from Moss.</title>
        <authorList>
            <person name="Zhuang X."/>
        </authorList>
    </citation>
    <scope>NUCLEOTIDE SEQUENCE [LARGE SCALE GENOMIC DNA]</scope>
    <source>
        <strain evidence="6 7">LD120</strain>
    </source>
</reference>